<evidence type="ECO:0000313" key="1">
    <source>
        <dbReference type="EMBL" id="PJZ84703.1"/>
    </source>
</evidence>
<reference evidence="1 2" key="1">
    <citation type="submission" date="2017-07" db="EMBL/GenBank/DDBJ databases">
        <title>Leptospira spp. isolated from tropical soils.</title>
        <authorList>
            <person name="Thibeaux R."/>
            <person name="Iraola G."/>
            <person name="Ferres I."/>
            <person name="Bierque E."/>
            <person name="Girault D."/>
            <person name="Soupe-Gilbert M.-E."/>
            <person name="Picardeau M."/>
            <person name="Goarant C."/>
        </authorList>
    </citation>
    <scope>NUCLEOTIDE SEQUENCE [LARGE SCALE GENOMIC DNA]</scope>
    <source>
        <strain evidence="1 2">FH2-B-A1</strain>
    </source>
</reference>
<keyword evidence="2" id="KW-1185">Reference proteome</keyword>
<accession>A0A2N0AKC1</accession>
<name>A0A2N0AKC1_9LEPT</name>
<evidence type="ECO:0000313" key="2">
    <source>
        <dbReference type="Proteomes" id="UP000232145"/>
    </source>
</evidence>
<dbReference type="OrthoDB" id="338234at2"/>
<dbReference type="AlphaFoldDB" id="A0A2N0AKC1"/>
<gene>
    <name evidence="1" type="ORF">CH364_11665</name>
</gene>
<sequence>MNFNNPRDPMSQSYLETWFWEEYLRSLCNPNTKASIRLGTGNYKTYPYKLLKLKNGNFLVTAGVFEPVNWNGKTTGKNFSFSGTPGTDMNAIVFLVNGRTFQIEWLDYIGQLYSSSDNKESVPIAELSNGDIVIAGYIKSAEQGIPLSLKSNSNSLFLARFNSSGNRVWSTYLDKTDNSIVENRFVLVTDPMDNIHLFYNGRAVSMTPDNNGFAEFPTMEVASYALNTGMEEIGWGVISSQGNPIRQRYLPSYGRVSVFNATYGPDHSILLFGAADDNYVGFTGHPLPSYNYQRPMVTKLSISDFAITNRTYLGSISASFTLGVIYGIAPAQDGVYTTGINAGDFGSSFHPYQLFPSSSSFRNNIFSKFDWNGNLIWNQFLGSTTTDTLEIPTIIGYVSGTNTIKSYGFSLADGSHYTGFSIPTSGNGINPYQRATLNISGNTGFYQSIHYETSFYNYPATTEPLQFTVSATEACGGRMVRLKNILDLNTEVGVLELETKPPNEEP</sequence>
<protein>
    <submittedName>
        <fullName evidence="1">Uncharacterized protein</fullName>
    </submittedName>
</protein>
<proteinExistence type="predicted"/>
<dbReference type="Proteomes" id="UP000232145">
    <property type="component" value="Unassembled WGS sequence"/>
</dbReference>
<comment type="caution">
    <text evidence="1">The sequence shown here is derived from an EMBL/GenBank/DDBJ whole genome shotgun (WGS) entry which is preliminary data.</text>
</comment>
<dbReference type="EMBL" id="NPDX01000002">
    <property type="protein sequence ID" value="PJZ84703.1"/>
    <property type="molecule type" value="Genomic_DNA"/>
</dbReference>
<organism evidence="1 2">
    <name type="scientific">Leptospira harrisiae</name>
    <dbReference type="NCBI Taxonomy" id="2023189"/>
    <lineage>
        <taxon>Bacteria</taxon>
        <taxon>Pseudomonadati</taxon>
        <taxon>Spirochaetota</taxon>
        <taxon>Spirochaetia</taxon>
        <taxon>Leptospirales</taxon>
        <taxon>Leptospiraceae</taxon>
        <taxon>Leptospira</taxon>
    </lineage>
</organism>